<dbReference type="EMBL" id="RKHR01000005">
    <property type="protein sequence ID" value="ROS00139.1"/>
    <property type="molecule type" value="Genomic_DNA"/>
</dbReference>
<dbReference type="PROSITE" id="PS51257">
    <property type="entry name" value="PROKAR_LIPOPROTEIN"/>
    <property type="match status" value="1"/>
</dbReference>
<evidence type="ECO:0008006" key="4">
    <source>
        <dbReference type="Google" id="ProtNLM"/>
    </source>
</evidence>
<gene>
    <name evidence="2" type="ORF">EDC56_2775</name>
</gene>
<dbReference type="OrthoDB" id="5918921at2"/>
<sequence>MSHKICQLALVGALALTPLMLISGCSGTPSIDTVASQQQSNAIELLLPEDDKLYYRLMTDFIQAGGEDPFPSIKMVGSPLADDITPRELAYLVSQSIVPYPDAAEVTYFEIKDGTAYVEFEMDIDGWAGVSNTQGRLTPLLELNLLQFQNINRVHRGRLPQ</sequence>
<evidence type="ECO:0000313" key="2">
    <source>
        <dbReference type="EMBL" id="ROS00139.1"/>
    </source>
</evidence>
<organism evidence="2 3">
    <name type="scientific">Sinobacterium caligoides</name>
    <dbReference type="NCBI Taxonomy" id="933926"/>
    <lineage>
        <taxon>Bacteria</taxon>
        <taxon>Pseudomonadati</taxon>
        <taxon>Pseudomonadota</taxon>
        <taxon>Gammaproteobacteria</taxon>
        <taxon>Cellvibrionales</taxon>
        <taxon>Spongiibacteraceae</taxon>
        <taxon>Sinobacterium</taxon>
    </lineage>
</organism>
<accession>A0A3N2DKC0</accession>
<comment type="caution">
    <text evidence="2">The sequence shown here is derived from an EMBL/GenBank/DDBJ whole genome shotgun (WGS) entry which is preliminary data.</text>
</comment>
<dbReference type="RefSeq" id="WP_123713122.1">
    <property type="nucleotide sequence ID" value="NZ_RKHR01000005.1"/>
</dbReference>
<evidence type="ECO:0000313" key="3">
    <source>
        <dbReference type="Proteomes" id="UP000275394"/>
    </source>
</evidence>
<keyword evidence="3" id="KW-1185">Reference proteome</keyword>
<name>A0A3N2DKC0_9GAMM</name>
<proteinExistence type="predicted"/>
<protein>
    <recommendedName>
        <fullName evidence="4">Beta-barrel assembly machine subunit BamE</fullName>
    </recommendedName>
</protein>
<reference evidence="2 3" key="1">
    <citation type="submission" date="2018-11" db="EMBL/GenBank/DDBJ databases">
        <title>Genomic Encyclopedia of Type Strains, Phase IV (KMG-IV): sequencing the most valuable type-strain genomes for metagenomic binning, comparative biology and taxonomic classification.</title>
        <authorList>
            <person name="Goeker M."/>
        </authorList>
    </citation>
    <scope>NUCLEOTIDE SEQUENCE [LARGE SCALE GENOMIC DNA]</scope>
    <source>
        <strain evidence="2 3">DSM 100316</strain>
    </source>
</reference>
<feature type="signal peptide" evidence="1">
    <location>
        <begin position="1"/>
        <end position="23"/>
    </location>
</feature>
<dbReference type="Proteomes" id="UP000275394">
    <property type="component" value="Unassembled WGS sequence"/>
</dbReference>
<keyword evidence="1" id="KW-0732">Signal</keyword>
<feature type="chain" id="PRO_5018207484" description="Beta-barrel assembly machine subunit BamE" evidence="1">
    <location>
        <begin position="24"/>
        <end position="161"/>
    </location>
</feature>
<evidence type="ECO:0000256" key="1">
    <source>
        <dbReference type="SAM" id="SignalP"/>
    </source>
</evidence>
<dbReference type="AlphaFoldDB" id="A0A3N2DKC0"/>